<evidence type="ECO:0000256" key="11">
    <source>
        <dbReference type="ARBA" id="ARBA00023136"/>
    </source>
</evidence>
<name>A0A9P6Z1L3_9FUNG</name>
<dbReference type="GO" id="GO:0016787">
    <property type="term" value="F:hydrolase activity"/>
    <property type="evidence" value="ECO:0007669"/>
    <property type="project" value="UniProtKB-KW"/>
</dbReference>
<evidence type="ECO:0000256" key="15">
    <source>
        <dbReference type="RuleBase" id="RU364047"/>
    </source>
</evidence>
<feature type="domain" description="UFSP1/2/DUB catalytic" evidence="16">
    <location>
        <begin position="390"/>
        <end position="606"/>
    </location>
</feature>
<evidence type="ECO:0000256" key="8">
    <source>
        <dbReference type="ARBA" id="ARBA00022801"/>
    </source>
</evidence>
<evidence type="ECO:0000256" key="12">
    <source>
        <dbReference type="ARBA" id="ARBA00044743"/>
    </source>
</evidence>
<keyword evidence="8" id="KW-0378">Hydrolase</keyword>
<accession>A0A9P6Z1L3</accession>
<dbReference type="GO" id="GO:0005789">
    <property type="term" value="C:endoplasmic reticulum membrane"/>
    <property type="evidence" value="ECO:0007669"/>
    <property type="project" value="UniProtKB-SubCell"/>
</dbReference>
<dbReference type="EC" id="2.4.1.258" evidence="3 15"/>
<evidence type="ECO:0000256" key="9">
    <source>
        <dbReference type="ARBA" id="ARBA00022824"/>
    </source>
</evidence>
<feature type="transmembrane region" description="Helical" evidence="15">
    <location>
        <begin position="191"/>
        <end position="218"/>
    </location>
</feature>
<feature type="transmembrane region" description="Helical" evidence="15">
    <location>
        <begin position="156"/>
        <end position="179"/>
    </location>
</feature>
<dbReference type="EMBL" id="JAANIU010001063">
    <property type="protein sequence ID" value="KAG1568788.1"/>
    <property type="molecule type" value="Genomic_DNA"/>
</dbReference>
<evidence type="ECO:0000256" key="6">
    <source>
        <dbReference type="ARBA" id="ARBA00022679"/>
    </source>
</evidence>
<feature type="transmembrane region" description="Helical" evidence="15">
    <location>
        <begin position="34"/>
        <end position="54"/>
    </location>
</feature>
<keyword evidence="9 15" id="KW-0256">Endoplasmic reticulum</keyword>
<dbReference type="Gene3D" id="3.90.70.130">
    <property type="match status" value="1"/>
</dbReference>
<organism evidence="17 18">
    <name type="scientific">Rhizopus delemar</name>
    <dbReference type="NCBI Taxonomy" id="936053"/>
    <lineage>
        <taxon>Eukaryota</taxon>
        <taxon>Fungi</taxon>
        <taxon>Fungi incertae sedis</taxon>
        <taxon>Mucoromycota</taxon>
        <taxon>Mucoromycotina</taxon>
        <taxon>Mucoromycetes</taxon>
        <taxon>Mucorales</taxon>
        <taxon>Mucorineae</taxon>
        <taxon>Rhizopodaceae</taxon>
        <taxon>Rhizopus</taxon>
    </lineage>
</organism>
<dbReference type="Pfam" id="PF05208">
    <property type="entry name" value="ALG3"/>
    <property type="match status" value="1"/>
</dbReference>
<comment type="similarity">
    <text evidence="14">Belongs to the glycosyltransferase ALG3 family.</text>
</comment>
<feature type="transmembrane region" description="Helical" evidence="15">
    <location>
        <begin position="284"/>
        <end position="301"/>
    </location>
</feature>
<protein>
    <recommendedName>
        <fullName evidence="4 15">Dol-P-Man:Man(5)GlcNAc(2)-PP-Dol alpha-1,3-mannosyltransferase</fullName>
        <ecNumber evidence="3 15">2.4.1.258</ecNumber>
    </recommendedName>
    <alternativeName>
        <fullName evidence="15">Dol-P-Man-dependent alpha(1-3)-mannosyltransferase</fullName>
    </alternativeName>
</protein>
<keyword evidence="11 15" id="KW-0472">Membrane</keyword>
<dbReference type="Pfam" id="PF07910">
    <property type="entry name" value="Peptidase_C78"/>
    <property type="match status" value="1"/>
</dbReference>
<evidence type="ECO:0000256" key="4">
    <source>
        <dbReference type="ARBA" id="ARBA00015561"/>
    </source>
</evidence>
<dbReference type="Proteomes" id="UP000740926">
    <property type="component" value="Unassembled WGS sequence"/>
</dbReference>
<dbReference type="PANTHER" id="PTHR12646:SF0">
    <property type="entry name" value="DOL-P-MAN:MAN(5)GLCNAC(2)-PP-DOL ALPHA-1,3-MANNOSYLTRANSFERASE"/>
    <property type="match status" value="1"/>
</dbReference>
<dbReference type="GO" id="GO:0052925">
    <property type="term" value="F:dol-P-Man:Man(5)GlcNAc(2)-PP-Dol alpha-1,3-mannosyltransferase activity"/>
    <property type="evidence" value="ECO:0007669"/>
    <property type="project" value="UniProtKB-EC"/>
</dbReference>
<feature type="transmembrane region" description="Helical" evidence="15">
    <location>
        <begin position="91"/>
        <end position="107"/>
    </location>
</feature>
<evidence type="ECO:0000256" key="13">
    <source>
        <dbReference type="ARBA" id="ARBA00049506"/>
    </source>
</evidence>
<feature type="transmembrane region" description="Helical" evidence="15">
    <location>
        <begin position="119"/>
        <end position="136"/>
    </location>
</feature>
<comment type="catalytic activity">
    <reaction evidence="13 15">
        <text>an alpha-D-Man-(1-&gt;2)-alpha-D-Man-(1-&gt;2)-alpha-D-Man-(1-&gt;3)-[alpha-D-Man-(1-&gt;6)]-beta-D-Man-(1-&gt;4)-beta-D-GlcNAc-(1-&gt;4)-alpha-D-GlcNAc-diphospho-di-trans,poly-cis-dolichol + a di-trans,poly-cis-dolichyl beta-D-mannosyl phosphate = an alpha-D-Man-(1-&gt;2)-alpha-D-Man-(1-&gt;2)-alpha-D-Man-(1-&gt;3)-[alpha-D-Man-(1-&gt;3)-alpha-D-Man-(1-&gt;6)]-beta-D-Man-(1-&gt;4)-beta-D-GlcNAc-(1-&gt;4)-alpha-D-GlcNAc-diphospho-di-trans,poly-cis-dolichol + a di-trans,poly-cis-dolichyl phosphate + H(+)</text>
        <dbReference type="Rhea" id="RHEA:29527"/>
        <dbReference type="Rhea" id="RHEA-COMP:19498"/>
        <dbReference type="Rhea" id="RHEA-COMP:19501"/>
        <dbReference type="Rhea" id="RHEA-COMP:19516"/>
        <dbReference type="Rhea" id="RHEA-COMP:19517"/>
        <dbReference type="ChEBI" id="CHEBI:15378"/>
        <dbReference type="ChEBI" id="CHEBI:57683"/>
        <dbReference type="ChEBI" id="CHEBI:58211"/>
        <dbReference type="ChEBI" id="CHEBI:132515"/>
        <dbReference type="ChEBI" id="CHEBI:132516"/>
        <dbReference type="EC" id="2.4.1.258"/>
    </reaction>
    <physiologicalReaction direction="left-to-right" evidence="13 15">
        <dbReference type="Rhea" id="RHEA:29528"/>
    </physiologicalReaction>
</comment>
<evidence type="ECO:0000256" key="3">
    <source>
        <dbReference type="ARBA" id="ARBA00011964"/>
    </source>
</evidence>
<evidence type="ECO:0000313" key="17">
    <source>
        <dbReference type="EMBL" id="KAG1568788.1"/>
    </source>
</evidence>
<evidence type="ECO:0000256" key="5">
    <source>
        <dbReference type="ARBA" id="ARBA00022676"/>
    </source>
</evidence>
<evidence type="ECO:0000256" key="7">
    <source>
        <dbReference type="ARBA" id="ARBA00022692"/>
    </source>
</evidence>
<keyword evidence="7 15" id="KW-0812">Transmembrane</keyword>
<evidence type="ECO:0000256" key="2">
    <source>
        <dbReference type="ARBA" id="ARBA00004922"/>
    </source>
</evidence>
<comment type="subcellular location">
    <subcellularLocation>
        <location evidence="1 15">Endoplasmic reticulum membrane</location>
        <topology evidence="1 15">Multi-pass membrane protein</topology>
    </subcellularLocation>
</comment>
<dbReference type="PANTHER" id="PTHR12646">
    <property type="entry name" value="NOT56 - RELATED"/>
    <property type="match status" value="1"/>
</dbReference>
<evidence type="ECO:0000256" key="10">
    <source>
        <dbReference type="ARBA" id="ARBA00022989"/>
    </source>
</evidence>
<evidence type="ECO:0000259" key="16">
    <source>
        <dbReference type="Pfam" id="PF07910"/>
    </source>
</evidence>
<dbReference type="InterPro" id="IPR012462">
    <property type="entry name" value="UFSP1/2_DUB_cat"/>
</dbReference>
<reference evidence="17 18" key="1">
    <citation type="journal article" date="2020" name="Microb. Genom.">
        <title>Genetic diversity of clinical and environmental Mucorales isolates obtained from an investigation of mucormycosis cases among solid organ transplant recipients.</title>
        <authorList>
            <person name="Nguyen M.H."/>
            <person name="Kaul D."/>
            <person name="Muto C."/>
            <person name="Cheng S.J."/>
            <person name="Richter R.A."/>
            <person name="Bruno V.M."/>
            <person name="Liu G."/>
            <person name="Beyhan S."/>
            <person name="Sundermann A.J."/>
            <person name="Mounaud S."/>
            <person name="Pasculle A.W."/>
            <person name="Nierman W.C."/>
            <person name="Driscoll E."/>
            <person name="Cumbie R."/>
            <person name="Clancy C.J."/>
            <person name="Dupont C.L."/>
        </authorList>
    </citation>
    <scope>NUCLEOTIDE SEQUENCE [LARGE SCALE GENOMIC DNA]</scope>
    <source>
        <strain evidence="17 18">GL24</strain>
    </source>
</reference>
<feature type="transmembrane region" description="Helical" evidence="15">
    <location>
        <begin position="224"/>
        <end position="242"/>
    </location>
</feature>
<sequence length="635" mass="73191">MPKKAIKKKNNAKKTYSLKDITDGLGQLFCNPKYFWHLAALVLVGEFLLSTLVIQKVPYTEIDWKAYMQEVEGFLTGERDYRKLKGDTGPLVYPAGFVYIYSILYHLTSKGTHVRSAQYVFEALYLINQAIVMSIYNRSKKVPPYVILLLACSKRFHSIFMLRCFNDPVAMCFMYACILSMTYRRWTLSTILFSCALSIKMNVLLFFPAFGILLWMVLGAWKTIGQLGLLAMIQALLAYPFLKSYPESYLTKAFEFGRVFDYTWTVNWRMVDQETFLSDWFSKLLLLGHAITLLLFIIHVWCKPKGGLLNVFKEGFGSGRKPVSNDAVVNKVILKAVDEAIDVQEPKRSLVEHIRTDLYNTLPALRQDGRTSKMIPKLEPSLKDGSETQSAYLCSDHTDYIPSGFMDSGWGCGYRNCQMLLSFLEKEKQDGRCLLKYVIDIISIQLLIEKAWQEGFDPAGAKQFKHRVFKTRKWIGTTEVYSLLAYLGIRSTIVDFHQPQKDMLDWVESYFTSGISTHSEQKVYYTHRPPLYLQHQGHSRTVIGIEKLKSGKRNLLLFDPAKRIRKSFKRTLTNDPHGGKKKLCLYHCPYRVDDKEIGKHQQYQLLVLGHVENKGYFASEQEREAMKNITSVSIH</sequence>
<keyword evidence="6 15" id="KW-0808">Transferase</keyword>
<comment type="caution">
    <text evidence="17">The sequence shown here is derived from an EMBL/GenBank/DDBJ whole genome shotgun (WGS) entry which is preliminary data.</text>
</comment>
<evidence type="ECO:0000313" key="18">
    <source>
        <dbReference type="Proteomes" id="UP000740926"/>
    </source>
</evidence>
<dbReference type="InterPro" id="IPR007873">
    <property type="entry name" value="Glycosyltransferase_ALG3"/>
</dbReference>
<dbReference type="AlphaFoldDB" id="A0A9P6Z1L3"/>
<proteinExistence type="inferred from homology"/>
<evidence type="ECO:0000256" key="1">
    <source>
        <dbReference type="ARBA" id="ARBA00004477"/>
    </source>
</evidence>
<keyword evidence="18" id="KW-1185">Reference proteome</keyword>
<keyword evidence="10 15" id="KW-1133">Transmembrane helix</keyword>
<evidence type="ECO:0000256" key="14">
    <source>
        <dbReference type="ARBA" id="ARBA00093457"/>
    </source>
</evidence>
<keyword evidence="5 15" id="KW-0328">Glycosyltransferase</keyword>
<comment type="pathway">
    <text evidence="2 15">Protein modification; protein glycosylation.</text>
</comment>
<gene>
    <name evidence="17" type="ORF">G6F50_006969</name>
</gene>
<comment type="function">
    <text evidence="12 15">Dol-P-Man:Man(5)GlcNAc(2)-PP-Dol alpha-1,3-mannosyltransferase that operates in the biosynthetic pathway of dolichol-linked oligosaccharides, the glycan precursors employed in protein asparagine (N)-glycosylation. The assembly of dolichol-linked oligosaccharides begins on the cytosolic side of the endoplasmic reticulum membrane and finishes in its lumen. The sequential addition of sugars to dolichol pyrophosphate produces dolichol-linked oligosaccharides containing fourteen sugars, including two GlcNAcs, nine mannoses and three glucoses. Once assembled, the oligosaccharide is transferred from the lipid to nascent proteins by oligosaccharyltransferases. In the lumen of the endoplasmic reticulum, adds the first dolichyl beta-D-mannosyl phosphate derived mannose in an alpha-1,3 linkage to Man(5)GlcNAc(2)-PP-dolichol to produce Man(6)GlcNAc(2)-PP-dolichol.</text>
</comment>